<organism evidence="2">
    <name type="scientific">Rhodanobacter sp. FW102-FHT14D07</name>
    <dbReference type="NCBI Taxonomy" id="3351462"/>
    <lineage>
        <taxon>Bacteria</taxon>
        <taxon>Pseudomonadati</taxon>
        <taxon>Pseudomonadota</taxon>
        <taxon>Gammaproteobacteria</taxon>
        <taxon>Lysobacterales</taxon>
        <taxon>Rhodanobacteraceae</taxon>
        <taxon>Rhodanobacter</taxon>
    </lineage>
</organism>
<sequence>MTPRIATSLACKLTGYRWLLLSIAVGALAILLAAIVALHKPGLDIFCFAAMGPLVFLPWGLFCACLWFGPHGKYRQPNPAAPGFVRVIGWIAAVLLGIYVVSSAILWPLAVAS</sequence>
<reference evidence="2" key="1">
    <citation type="submission" date="2024-10" db="EMBL/GenBank/DDBJ databases">
        <authorList>
            <person name="Lesea H.P."/>
            <person name="Kuehl J.V."/>
            <person name="Chandonia J.-M."/>
        </authorList>
    </citation>
    <scope>NUCLEOTIDE SEQUENCE</scope>
    <source>
        <strain evidence="2">FW102-FHT14D07</strain>
    </source>
</reference>
<accession>A0AB74UWC8</accession>
<dbReference type="AlphaFoldDB" id="A0AB74UWC8"/>
<gene>
    <name evidence="2" type="ORF">ACFYG5_05095</name>
</gene>
<name>A0AB74UWC8_9GAMM</name>
<keyword evidence="1" id="KW-1133">Transmembrane helix</keyword>
<evidence type="ECO:0000256" key="1">
    <source>
        <dbReference type="SAM" id="Phobius"/>
    </source>
</evidence>
<feature type="transmembrane region" description="Helical" evidence="1">
    <location>
        <begin position="89"/>
        <end position="111"/>
    </location>
</feature>
<keyword evidence="1" id="KW-0812">Transmembrane</keyword>
<evidence type="ECO:0000313" key="2">
    <source>
        <dbReference type="EMBL" id="XIA19524.1"/>
    </source>
</evidence>
<protein>
    <submittedName>
        <fullName evidence="2">Uncharacterized protein</fullName>
    </submittedName>
</protein>
<dbReference type="EMBL" id="CP170721">
    <property type="protein sequence ID" value="XIA19524.1"/>
    <property type="molecule type" value="Genomic_DNA"/>
</dbReference>
<feature type="transmembrane region" description="Helical" evidence="1">
    <location>
        <begin position="18"/>
        <end position="38"/>
    </location>
</feature>
<feature type="transmembrane region" description="Helical" evidence="1">
    <location>
        <begin position="45"/>
        <end position="69"/>
    </location>
</feature>
<keyword evidence="1" id="KW-0472">Membrane</keyword>
<dbReference type="RefSeq" id="WP_395119128.1">
    <property type="nucleotide sequence ID" value="NZ_CP170721.1"/>
</dbReference>
<proteinExistence type="predicted"/>